<organism evidence="4">
    <name type="scientific">marine metagenome</name>
    <dbReference type="NCBI Taxonomy" id="408172"/>
    <lineage>
        <taxon>unclassified sequences</taxon>
        <taxon>metagenomes</taxon>
        <taxon>ecological metagenomes</taxon>
    </lineage>
</organism>
<dbReference type="InterPro" id="IPR004033">
    <property type="entry name" value="UbiE/COQ5_MeTrFase"/>
</dbReference>
<sequence>MSVGTHRYWKECMIDWLAPFPGMKIIDVAGGTGDVSFRFLKRVNGQGEVVVCDPNNTITEYGKKKNQFSENIEWVTAPAEKIPFENESFDAYLVSFGVRNFDDIKKALDEAHRVLKIGGRFICLEFSKVQNRELSKLYSVYSKMIPIFGKIIVGDEKPYKYLTRTIESFPSQERFKRIIEESHFSNVEFRNLFNGVVAIHSGWKKI</sequence>
<dbReference type="InterPro" id="IPR029063">
    <property type="entry name" value="SAM-dependent_MTases_sf"/>
</dbReference>
<dbReference type="Gene3D" id="3.40.50.150">
    <property type="entry name" value="Vaccinia Virus protein VP39"/>
    <property type="match status" value="1"/>
</dbReference>
<dbReference type="EMBL" id="UINC01064617">
    <property type="protein sequence ID" value="SVB93455.1"/>
    <property type="molecule type" value="Genomic_DNA"/>
</dbReference>
<dbReference type="SUPFAM" id="SSF53335">
    <property type="entry name" value="S-adenosyl-L-methionine-dependent methyltransferases"/>
    <property type="match status" value="1"/>
</dbReference>
<gene>
    <name evidence="4" type="ORF">METZ01_LOCUS246309</name>
</gene>
<keyword evidence="3" id="KW-0949">S-adenosyl-L-methionine</keyword>
<dbReference type="PROSITE" id="PS51608">
    <property type="entry name" value="SAM_MT_UBIE"/>
    <property type="match status" value="1"/>
</dbReference>
<dbReference type="PANTHER" id="PTHR43591">
    <property type="entry name" value="METHYLTRANSFERASE"/>
    <property type="match status" value="1"/>
</dbReference>
<dbReference type="GO" id="GO:0032259">
    <property type="term" value="P:methylation"/>
    <property type="evidence" value="ECO:0007669"/>
    <property type="project" value="UniProtKB-KW"/>
</dbReference>
<protein>
    <submittedName>
        <fullName evidence="4">Uncharacterized protein</fullName>
    </submittedName>
</protein>
<keyword evidence="2" id="KW-0808">Transferase</keyword>
<dbReference type="PANTHER" id="PTHR43591:SF24">
    <property type="entry name" value="2-METHOXY-6-POLYPRENYL-1,4-BENZOQUINOL METHYLASE, MITOCHONDRIAL"/>
    <property type="match status" value="1"/>
</dbReference>
<accession>A0A382I255</accession>
<keyword evidence="1" id="KW-0489">Methyltransferase</keyword>
<dbReference type="AlphaFoldDB" id="A0A382I255"/>
<dbReference type="GO" id="GO:0008425">
    <property type="term" value="F:2-methoxy-6-polyprenyl-1,4-benzoquinol methyltransferase activity"/>
    <property type="evidence" value="ECO:0007669"/>
    <property type="project" value="TreeGrafter"/>
</dbReference>
<dbReference type="Pfam" id="PF01209">
    <property type="entry name" value="Ubie_methyltran"/>
    <property type="match status" value="1"/>
</dbReference>
<evidence type="ECO:0000313" key="4">
    <source>
        <dbReference type="EMBL" id="SVB93455.1"/>
    </source>
</evidence>
<proteinExistence type="predicted"/>
<evidence type="ECO:0000256" key="2">
    <source>
        <dbReference type="ARBA" id="ARBA00022679"/>
    </source>
</evidence>
<dbReference type="CDD" id="cd02440">
    <property type="entry name" value="AdoMet_MTases"/>
    <property type="match status" value="1"/>
</dbReference>
<dbReference type="NCBIfam" id="TIGR01934">
    <property type="entry name" value="MenG_MenH_UbiE"/>
    <property type="match status" value="1"/>
</dbReference>
<reference evidence="4" key="1">
    <citation type="submission" date="2018-05" db="EMBL/GenBank/DDBJ databases">
        <authorList>
            <person name="Lanie J.A."/>
            <person name="Ng W.-L."/>
            <person name="Kazmierczak K.M."/>
            <person name="Andrzejewski T.M."/>
            <person name="Davidsen T.M."/>
            <person name="Wayne K.J."/>
            <person name="Tettelin H."/>
            <person name="Glass J.I."/>
            <person name="Rusch D."/>
            <person name="Podicherti R."/>
            <person name="Tsui H.-C.T."/>
            <person name="Winkler M.E."/>
        </authorList>
    </citation>
    <scope>NUCLEOTIDE SEQUENCE</scope>
</reference>
<evidence type="ECO:0000256" key="3">
    <source>
        <dbReference type="ARBA" id="ARBA00022691"/>
    </source>
</evidence>
<name>A0A382I255_9ZZZZ</name>
<evidence type="ECO:0000256" key="1">
    <source>
        <dbReference type="ARBA" id="ARBA00022603"/>
    </source>
</evidence>